<dbReference type="AlphaFoldDB" id="A0AAD7T1F9"/>
<evidence type="ECO:0000259" key="2">
    <source>
        <dbReference type="Pfam" id="PF05699"/>
    </source>
</evidence>
<organism evidence="3 4">
    <name type="scientific">Aldrovandia affinis</name>
    <dbReference type="NCBI Taxonomy" id="143900"/>
    <lineage>
        <taxon>Eukaryota</taxon>
        <taxon>Metazoa</taxon>
        <taxon>Chordata</taxon>
        <taxon>Craniata</taxon>
        <taxon>Vertebrata</taxon>
        <taxon>Euteleostomi</taxon>
        <taxon>Actinopterygii</taxon>
        <taxon>Neopterygii</taxon>
        <taxon>Teleostei</taxon>
        <taxon>Notacanthiformes</taxon>
        <taxon>Halosauridae</taxon>
        <taxon>Aldrovandia</taxon>
    </lineage>
</organism>
<comment type="caution">
    <text evidence="3">The sequence shown here is derived from an EMBL/GenBank/DDBJ whole genome shotgun (WGS) entry which is preliminary data.</text>
</comment>
<feature type="region of interest" description="Disordered" evidence="1">
    <location>
        <begin position="30"/>
        <end position="50"/>
    </location>
</feature>
<dbReference type="PANTHER" id="PTHR47611">
    <property type="entry name" value="HAT DIMERISATION DOMAIN, C-TERMINAL"/>
    <property type="match status" value="1"/>
</dbReference>
<dbReference type="InterPro" id="IPR008906">
    <property type="entry name" value="HATC_C_dom"/>
</dbReference>
<dbReference type="Proteomes" id="UP001221898">
    <property type="component" value="Unassembled WGS sequence"/>
</dbReference>
<gene>
    <name evidence="3" type="ORF">AAFF_G00145300</name>
</gene>
<evidence type="ECO:0000313" key="4">
    <source>
        <dbReference type="Proteomes" id="UP001221898"/>
    </source>
</evidence>
<feature type="domain" description="HAT C-terminal dimerisation" evidence="2">
    <location>
        <begin position="79"/>
        <end position="158"/>
    </location>
</feature>
<dbReference type="EMBL" id="JAINUG010000020">
    <property type="protein sequence ID" value="KAJ8412263.1"/>
    <property type="molecule type" value="Genomic_DNA"/>
</dbReference>
<sequence>MERAAAKEKLLEIVTTLEVTTDVPIADEPAAAARSGDEETAVPAAPGQAGAERHCQSNAMMLLLGDDYSLPQANDPEAEVDNYFRDIPPLLDTNPLDWWKVNETRFPRLAVSVRRYLCISATSVPSEWVFSAAGLTINRLCTRLTPQHVDMLIFLNKNV</sequence>
<accession>A0AAD7T1F9</accession>
<keyword evidence="4" id="KW-1185">Reference proteome</keyword>
<dbReference type="GO" id="GO:0046983">
    <property type="term" value="F:protein dimerization activity"/>
    <property type="evidence" value="ECO:0007669"/>
    <property type="project" value="InterPro"/>
</dbReference>
<evidence type="ECO:0000313" key="3">
    <source>
        <dbReference type="EMBL" id="KAJ8412263.1"/>
    </source>
</evidence>
<name>A0AAD7T1F9_9TELE</name>
<reference evidence="3" key="1">
    <citation type="journal article" date="2023" name="Science">
        <title>Genome structures resolve the early diversification of teleost fishes.</title>
        <authorList>
            <person name="Parey E."/>
            <person name="Louis A."/>
            <person name="Montfort J."/>
            <person name="Bouchez O."/>
            <person name="Roques C."/>
            <person name="Iampietro C."/>
            <person name="Lluch J."/>
            <person name="Castinel A."/>
            <person name="Donnadieu C."/>
            <person name="Desvignes T."/>
            <person name="Floi Bucao C."/>
            <person name="Jouanno E."/>
            <person name="Wen M."/>
            <person name="Mejri S."/>
            <person name="Dirks R."/>
            <person name="Jansen H."/>
            <person name="Henkel C."/>
            <person name="Chen W.J."/>
            <person name="Zahm M."/>
            <person name="Cabau C."/>
            <person name="Klopp C."/>
            <person name="Thompson A.W."/>
            <person name="Robinson-Rechavi M."/>
            <person name="Braasch I."/>
            <person name="Lecointre G."/>
            <person name="Bobe J."/>
            <person name="Postlethwait J.H."/>
            <person name="Berthelot C."/>
            <person name="Roest Crollius H."/>
            <person name="Guiguen Y."/>
        </authorList>
    </citation>
    <scope>NUCLEOTIDE SEQUENCE</scope>
    <source>
        <strain evidence="3">NC1722</strain>
    </source>
</reference>
<proteinExistence type="predicted"/>
<dbReference type="InterPro" id="IPR012337">
    <property type="entry name" value="RNaseH-like_sf"/>
</dbReference>
<dbReference type="SUPFAM" id="SSF53098">
    <property type="entry name" value="Ribonuclease H-like"/>
    <property type="match status" value="1"/>
</dbReference>
<dbReference type="Pfam" id="PF05699">
    <property type="entry name" value="Dimer_Tnp_hAT"/>
    <property type="match status" value="1"/>
</dbReference>
<evidence type="ECO:0000256" key="1">
    <source>
        <dbReference type="SAM" id="MobiDB-lite"/>
    </source>
</evidence>
<dbReference type="PANTHER" id="PTHR47611:SF3">
    <property type="entry name" value="HAT C-TERMINAL DIMERISATION DOMAIN-CONTAINING PROTEIN"/>
    <property type="match status" value="1"/>
</dbReference>
<protein>
    <recommendedName>
        <fullName evidence="2">HAT C-terminal dimerisation domain-containing protein</fullName>
    </recommendedName>
</protein>